<reference evidence="1 2" key="1">
    <citation type="submission" date="2016-05" db="EMBL/GenBank/DDBJ databases">
        <title>Single-cell genome of chain-forming Candidatus Thiomargarita nelsonii and comparison to other large sulfur-oxidizing bacteria.</title>
        <authorList>
            <person name="Winkel M."/>
            <person name="Salman V."/>
            <person name="Woyke T."/>
            <person name="Schulz-Vogt H."/>
            <person name="Richter M."/>
            <person name="Flood B."/>
            <person name="Bailey J."/>
            <person name="Amann R."/>
            <person name="Mussmann M."/>
        </authorList>
    </citation>
    <scope>NUCLEOTIDE SEQUENCE [LARGE SCALE GENOMIC DNA]</scope>
    <source>
        <strain evidence="1 2">THI036</strain>
    </source>
</reference>
<dbReference type="Proteomes" id="UP000076962">
    <property type="component" value="Unassembled WGS sequence"/>
</dbReference>
<comment type="caution">
    <text evidence="1">The sequence shown here is derived from an EMBL/GenBank/DDBJ whole genome shotgun (WGS) entry which is preliminary data.</text>
</comment>
<organism evidence="1 2">
    <name type="scientific">Candidatus Thiomargarita nelsonii</name>
    <dbReference type="NCBI Taxonomy" id="1003181"/>
    <lineage>
        <taxon>Bacteria</taxon>
        <taxon>Pseudomonadati</taxon>
        <taxon>Pseudomonadota</taxon>
        <taxon>Gammaproteobacteria</taxon>
        <taxon>Thiotrichales</taxon>
        <taxon>Thiotrichaceae</taxon>
        <taxon>Thiomargarita</taxon>
    </lineage>
</organism>
<evidence type="ECO:0000313" key="1">
    <source>
        <dbReference type="EMBL" id="OAD19701.1"/>
    </source>
</evidence>
<dbReference type="AlphaFoldDB" id="A0A176RVC4"/>
<protein>
    <recommendedName>
        <fullName evidence="3">Transposase IS701-like DDE domain-containing protein</fullName>
    </recommendedName>
</protein>
<proteinExistence type="predicted"/>
<name>A0A176RVC4_9GAMM</name>
<sequence>MSMDATGQFSSSNISCQECCSRHLRNGSTQYYHQLLAAAIVHPEKSNVLPLFPEAITRQDGETKNDCETNAAKRLLPAIRKAFPKLKFIIVEDSLYANGPHIRLLEYLSMSYIIVVKKKMSCTEGCDS</sequence>
<evidence type="ECO:0000313" key="2">
    <source>
        <dbReference type="Proteomes" id="UP000076962"/>
    </source>
</evidence>
<keyword evidence="2" id="KW-1185">Reference proteome</keyword>
<gene>
    <name evidence="1" type="ORF">THIOM_004645</name>
</gene>
<dbReference type="EMBL" id="LUTY01002696">
    <property type="protein sequence ID" value="OAD19701.1"/>
    <property type="molecule type" value="Genomic_DNA"/>
</dbReference>
<evidence type="ECO:0008006" key="3">
    <source>
        <dbReference type="Google" id="ProtNLM"/>
    </source>
</evidence>
<accession>A0A176RVC4</accession>